<dbReference type="EMBL" id="JASCIR010000029">
    <property type="protein sequence ID" value="MDI3389531.1"/>
    <property type="molecule type" value="Genomic_DNA"/>
</dbReference>
<protein>
    <recommendedName>
        <fullName evidence="3">Transcription factor zinc-finger domain-containing protein</fullName>
    </recommendedName>
</protein>
<dbReference type="RefSeq" id="WP_282515995.1">
    <property type="nucleotide sequence ID" value="NZ_JASCIR010000029.1"/>
</dbReference>
<evidence type="ECO:0008006" key="3">
    <source>
        <dbReference type="Google" id="ProtNLM"/>
    </source>
</evidence>
<proteinExistence type="predicted"/>
<accession>A0ABT6S0X7</accession>
<comment type="caution">
    <text evidence="1">The sequence shown here is derived from an EMBL/GenBank/DDBJ whole genome shotgun (WGS) entry which is preliminary data.</text>
</comment>
<evidence type="ECO:0000313" key="1">
    <source>
        <dbReference type="EMBL" id="MDI3389531.1"/>
    </source>
</evidence>
<name>A0ABT6S0X7_9ACTN</name>
<sequence length="108" mass="11536">MADPKRWRHTGHRDAVRTALWLLARVEHQPGPCAPITPAHARRIETVGPGAADRVERALDIASQRRTIERPCPCGGAIDVHGGEGRTPVAHCTGCGHIWTEGGLLGAA</sequence>
<reference evidence="1 2" key="1">
    <citation type="submission" date="2023-05" db="EMBL/GenBank/DDBJ databases">
        <title>Draft genome sequence of Streptomyces sp. B-S-A8 isolated from a cave soil in Thailand.</title>
        <authorList>
            <person name="Chamroensaksri N."/>
            <person name="Muangham S."/>
        </authorList>
    </citation>
    <scope>NUCLEOTIDE SEQUENCE [LARGE SCALE GENOMIC DNA]</scope>
    <source>
        <strain evidence="1 2">B-S-A8</strain>
    </source>
</reference>
<dbReference type="Proteomes" id="UP001224661">
    <property type="component" value="Unassembled WGS sequence"/>
</dbReference>
<organism evidence="1 2">
    <name type="scientific">Streptomyces solicavernae</name>
    <dbReference type="NCBI Taxonomy" id="3043614"/>
    <lineage>
        <taxon>Bacteria</taxon>
        <taxon>Bacillati</taxon>
        <taxon>Actinomycetota</taxon>
        <taxon>Actinomycetes</taxon>
        <taxon>Kitasatosporales</taxon>
        <taxon>Streptomycetaceae</taxon>
        <taxon>Streptomyces</taxon>
    </lineage>
</organism>
<evidence type="ECO:0000313" key="2">
    <source>
        <dbReference type="Proteomes" id="UP001224661"/>
    </source>
</evidence>
<keyword evidence="2" id="KW-1185">Reference proteome</keyword>
<gene>
    <name evidence="1" type="ORF">QIS99_25550</name>
</gene>